<feature type="domain" description="HNH nuclease" evidence="2">
    <location>
        <begin position="5"/>
        <end position="31"/>
    </location>
</feature>
<reference evidence="4" key="1">
    <citation type="journal article" date="2013" name="Genome Announc.">
        <title>Draft Genome Sequence of Streptomyces bottropensis ATCC 25435, a Bottromycin-Producing Actinomycete.</title>
        <authorList>
            <person name="Zhang H."/>
            <person name="Zhou W."/>
            <person name="Zhuang Y."/>
            <person name="Liang X."/>
            <person name="Liu T."/>
        </authorList>
    </citation>
    <scope>NUCLEOTIDE SEQUENCE [LARGE SCALE GENOMIC DNA]</scope>
    <source>
        <strain evidence="4">ATCC 25435</strain>
    </source>
</reference>
<evidence type="ECO:0000313" key="4">
    <source>
        <dbReference type="Proteomes" id="UP000030760"/>
    </source>
</evidence>
<evidence type="ECO:0000256" key="1">
    <source>
        <dbReference type="SAM" id="MobiDB-lite"/>
    </source>
</evidence>
<name>M3D9F6_9ACTN</name>
<dbReference type="Proteomes" id="UP000030760">
    <property type="component" value="Unassembled WGS sequence"/>
</dbReference>
<dbReference type="InterPro" id="IPR003615">
    <property type="entry name" value="HNH_nuc"/>
</dbReference>
<dbReference type="Pfam" id="PF13391">
    <property type="entry name" value="HNH_2"/>
    <property type="match status" value="1"/>
</dbReference>
<evidence type="ECO:0000313" key="3">
    <source>
        <dbReference type="EMBL" id="EMF52907.1"/>
    </source>
</evidence>
<protein>
    <recommendedName>
        <fullName evidence="2">HNH nuclease domain-containing protein</fullName>
    </recommendedName>
</protein>
<evidence type="ECO:0000259" key="2">
    <source>
        <dbReference type="Pfam" id="PF13391"/>
    </source>
</evidence>
<gene>
    <name evidence="3" type="ORF">SBD_5983</name>
</gene>
<organism evidence="3 4">
    <name type="scientific">Streptomyces bottropensis ATCC 25435</name>
    <dbReference type="NCBI Taxonomy" id="1054862"/>
    <lineage>
        <taxon>Bacteria</taxon>
        <taxon>Bacillati</taxon>
        <taxon>Actinomycetota</taxon>
        <taxon>Actinomycetes</taxon>
        <taxon>Kitasatosporales</taxon>
        <taxon>Streptomycetaceae</taxon>
        <taxon>Streptomyces</taxon>
    </lineage>
</organism>
<accession>M3D9F6</accession>
<proteinExistence type="predicted"/>
<feature type="region of interest" description="Disordered" evidence="1">
    <location>
        <begin position="35"/>
        <end position="55"/>
    </location>
</feature>
<sequence length="55" mass="5763">MVGLRGPDDVDNGLPLCSLHHKLLDKAVLGIGDGHRTPEYPCSRPVGGARTTTAP</sequence>
<dbReference type="EMBL" id="KB405094">
    <property type="protein sequence ID" value="EMF52907.1"/>
    <property type="molecule type" value="Genomic_DNA"/>
</dbReference>
<dbReference type="AlphaFoldDB" id="M3D9F6"/>